<protein>
    <submittedName>
        <fullName evidence="8">ABC transporter transmembrane domain-containing protein</fullName>
    </submittedName>
</protein>
<dbReference type="PANTHER" id="PTHR24221:SF654">
    <property type="entry name" value="ATP-BINDING CASSETTE SUB-FAMILY B MEMBER 6"/>
    <property type="match status" value="1"/>
</dbReference>
<feature type="transmembrane region" description="Helical" evidence="6">
    <location>
        <begin position="31"/>
        <end position="52"/>
    </location>
</feature>
<evidence type="ECO:0000256" key="3">
    <source>
        <dbReference type="ARBA" id="ARBA00022989"/>
    </source>
</evidence>
<evidence type="ECO:0000256" key="6">
    <source>
        <dbReference type="SAM" id="Phobius"/>
    </source>
</evidence>
<name>A0ABW2TR60_9PSEU</name>
<gene>
    <name evidence="8" type="ORF">ACFQV2_24620</name>
</gene>
<evidence type="ECO:0000313" key="9">
    <source>
        <dbReference type="Proteomes" id="UP001596512"/>
    </source>
</evidence>
<dbReference type="InterPro" id="IPR011527">
    <property type="entry name" value="ABC1_TM_dom"/>
</dbReference>
<accession>A0ABW2TR60</accession>
<feature type="region of interest" description="Disordered" evidence="5">
    <location>
        <begin position="158"/>
        <end position="200"/>
    </location>
</feature>
<dbReference type="PROSITE" id="PS50929">
    <property type="entry name" value="ABC_TM1F"/>
    <property type="match status" value="1"/>
</dbReference>
<sequence length="200" mass="21244">MVLLGIGGVALTTAIPRLVMLAIDDGVIPGDAAALVAATALLLAVAFVRCVAHVARRMVTGAVAISVQTALRGRITRAVLRMESGWHRENPPGAVVSTWNNDVHAVRKLLSFGVTFLVIDLITVLAVLGQLWVLAPVFGLLATALVPVAIAVTVHNDRRARPSPTPTAHWRRTCRTSSSATPRTSRPSAHWAPARSRRPA</sequence>
<evidence type="ECO:0000256" key="5">
    <source>
        <dbReference type="SAM" id="MobiDB-lite"/>
    </source>
</evidence>
<feature type="compositionally biased region" description="Low complexity" evidence="5">
    <location>
        <begin position="175"/>
        <end position="189"/>
    </location>
</feature>
<keyword evidence="3 6" id="KW-1133">Transmembrane helix</keyword>
<dbReference type="Pfam" id="PF00664">
    <property type="entry name" value="ABC_membrane"/>
    <property type="match status" value="1"/>
</dbReference>
<comment type="subcellular location">
    <subcellularLocation>
        <location evidence="1">Cell membrane</location>
        <topology evidence="1">Multi-pass membrane protein</topology>
    </subcellularLocation>
</comment>
<comment type="caution">
    <text evidence="8">The sequence shown here is derived from an EMBL/GenBank/DDBJ whole genome shotgun (WGS) entry which is preliminary data.</text>
</comment>
<evidence type="ECO:0000256" key="4">
    <source>
        <dbReference type="ARBA" id="ARBA00023136"/>
    </source>
</evidence>
<dbReference type="SUPFAM" id="SSF90123">
    <property type="entry name" value="ABC transporter transmembrane region"/>
    <property type="match status" value="1"/>
</dbReference>
<keyword evidence="4 6" id="KW-0472">Membrane</keyword>
<feature type="domain" description="ABC transmembrane type-1" evidence="7">
    <location>
        <begin position="1"/>
        <end position="162"/>
    </location>
</feature>
<evidence type="ECO:0000313" key="8">
    <source>
        <dbReference type="EMBL" id="MFC7616179.1"/>
    </source>
</evidence>
<evidence type="ECO:0000259" key="7">
    <source>
        <dbReference type="PROSITE" id="PS50929"/>
    </source>
</evidence>
<organism evidence="8 9">
    <name type="scientific">Actinokineospora soli</name>
    <dbReference type="NCBI Taxonomy" id="1048753"/>
    <lineage>
        <taxon>Bacteria</taxon>
        <taxon>Bacillati</taxon>
        <taxon>Actinomycetota</taxon>
        <taxon>Actinomycetes</taxon>
        <taxon>Pseudonocardiales</taxon>
        <taxon>Pseudonocardiaceae</taxon>
        <taxon>Actinokineospora</taxon>
    </lineage>
</organism>
<reference evidence="9" key="1">
    <citation type="journal article" date="2019" name="Int. J. Syst. Evol. Microbiol.">
        <title>The Global Catalogue of Microorganisms (GCM) 10K type strain sequencing project: providing services to taxonomists for standard genome sequencing and annotation.</title>
        <authorList>
            <consortium name="The Broad Institute Genomics Platform"/>
            <consortium name="The Broad Institute Genome Sequencing Center for Infectious Disease"/>
            <person name="Wu L."/>
            <person name="Ma J."/>
        </authorList>
    </citation>
    <scope>NUCLEOTIDE SEQUENCE [LARGE SCALE GENOMIC DNA]</scope>
    <source>
        <strain evidence="9">JCM 17695</strain>
    </source>
</reference>
<proteinExistence type="predicted"/>
<dbReference type="Gene3D" id="1.20.1560.10">
    <property type="entry name" value="ABC transporter type 1, transmembrane domain"/>
    <property type="match status" value="1"/>
</dbReference>
<dbReference type="PROSITE" id="PS50096">
    <property type="entry name" value="IQ"/>
    <property type="match status" value="1"/>
</dbReference>
<dbReference type="InterPro" id="IPR039421">
    <property type="entry name" value="Type_1_exporter"/>
</dbReference>
<evidence type="ECO:0000256" key="2">
    <source>
        <dbReference type="ARBA" id="ARBA00022692"/>
    </source>
</evidence>
<feature type="transmembrane region" description="Helical" evidence="6">
    <location>
        <begin position="134"/>
        <end position="154"/>
    </location>
</feature>
<dbReference type="EMBL" id="JBHTEY010000004">
    <property type="protein sequence ID" value="MFC7616179.1"/>
    <property type="molecule type" value="Genomic_DNA"/>
</dbReference>
<evidence type="ECO:0000256" key="1">
    <source>
        <dbReference type="ARBA" id="ARBA00004651"/>
    </source>
</evidence>
<dbReference type="InterPro" id="IPR036640">
    <property type="entry name" value="ABC1_TM_sf"/>
</dbReference>
<feature type="transmembrane region" description="Helical" evidence="6">
    <location>
        <begin position="109"/>
        <end position="128"/>
    </location>
</feature>
<dbReference type="PANTHER" id="PTHR24221">
    <property type="entry name" value="ATP-BINDING CASSETTE SUB-FAMILY B"/>
    <property type="match status" value="1"/>
</dbReference>
<dbReference type="Proteomes" id="UP001596512">
    <property type="component" value="Unassembled WGS sequence"/>
</dbReference>
<keyword evidence="9" id="KW-1185">Reference proteome</keyword>
<keyword evidence="2 6" id="KW-0812">Transmembrane</keyword>